<gene>
    <name evidence="5" type="ORF">GCM10009720_25550</name>
</gene>
<dbReference type="InterPro" id="IPR028098">
    <property type="entry name" value="Glyco_trans_4-like_N"/>
</dbReference>
<evidence type="ECO:0000256" key="3">
    <source>
        <dbReference type="SAM" id="Phobius"/>
    </source>
</evidence>
<evidence type="ECO:0000313" key="6">
    <source>
        <dbReference type="Proteomes" id="UP001501461"/>
    </source>
</evidence>
<evidence type="ECO:0000259" key="4">
    <source>
        <dbReference type="Pfam" id="PF13579"/>
    </source>
</evidence>
<keyword evidence="3" id="KW-0472">Membrane</keyword>
<dbReference type="SUPFAM" id="SSF53756">
    <property type="entry name" value="UDP-Glycosyltransferase/glycogen phosphorylase"/>
    <property type="match status" value="1"/>
</dbReference>
<feature type="transmembrane region" description="Helical" evidence="3">
    <location>
        <begin position="96"/>
        <end position="118"/>
    </location>
</feature>
<dbReference type="Proteomes" id="UP001501461">
    <property type="component" value="Unassembled WGS sequence"/>
</dbReference>
<dbReference type="Gene3D" id="3.40.50.2000">
    <property type="entry name" value="Glycogen Phosphorylase B"/>
    <property type="match status" value="2"/>
</dbReference>
<dbReference type="Pfam" id="PF13692">
    <property type="entry name" value="Glyco_trans_1_4"/>
    <property type="match status" value="1"/>
</dbReference>
<dbReference type="Pfam" id="PF13579">
    <property type="entry name" value="Glyco_trans_4_4"/>
    <property type="match status" value="1"/>
</dbReference>
<comment type="caution">
    <text evidence="5">The sequence shown here is derived from an EMBL/GenBank/DDBJ whole genome shotgun (WGS) entry which is preliminary data.</text>
</comment>
<reference evidence="5 6" key="1">
    <citation type="journal article" date="2019" name="Int. J. Syst. Evol. Microbiol.">
        <title>The Global Catalogue of Microorganisms (GCM) 10K type strain sequencing project: providing services to taxonomists for standard genome sequencing and annotation.</title>
        <authorList>
            <consortium name="The Broad Institute Genomics Platform"/>
            <consortium name="The Broad Institute Genome Sequencing Center for Infectious Disease"/>
            <person name="Wu L."/>
            <person name="Ma J."/>
        </authorList>
    </citation>
    <scope>NUCLEOTIDE SEQUENCE [LARGE SCALE GENOMIC DNA]</scope>
    <source>
        <strain evidence="5 6">JCM 13595</strain>
    </source>
</reference>
<keyword evidence="2" id="KW-0808">Transferase</keyword>
<feature type="domain" description="Glycosyltransferase subfamily 4-like N-terminal" evidence="4">
    <location>
        <begin position="76"/>
        <end position="182"/>
    </location>
</feature>
<evidence type="ECO:0000313" key="5">
    <source>
        <dbReference type="EMBL" id="GAA2043584.1"/>
    </source>
</evidence>
<proteinExistence type="predicted"/>
<evidence type="ECO:0000256" key="1">
    <source>
        <dbReference type="ARBA" id="ARBA00022676"/>
    </source>
</evidence>
<accession>A0ABN2UVJ3</accession>
<evidence type="ECO:0000256" key="2">
    <source>
        <dbReference type="ARBA" id="ARBA00022679"/>
    </source>
</evidence>
<dbReference type="PANTHER" id="PTHR12526">
    <property type="entry name" value="GLYCOSYLTRANSFERASE"/>
    <property type="match status" value="1"/>
</dbReference>
<organism evidence="5 6">
    <name type="scientific">Yaniella flava</name>
    <dbReference type="NCBI Taxonomy" id="287930"/>
    <lineage>
        <taxon>Bacteria</taxon>
        <taxon>Bacillati</taxon>
        <taxon>Actinomycetota</taxon>
        <taxon>Actinomycetes</taxon>
        <taxon>Micrococcales</taxon>
        <taxon>Micrococcaceae</taxon>
        <taxon>Yaniella</taxon>
    </lineage>
</organism>
<dbReference type="EMBL" id="BAAAMN010000050">
    <property type="protein sequence ID" value="GAA2043584.1"/>
    <property type="molecule type" value="Genomic_DNA"/>
</dbReference>
<keyword evidence="6" id="KW-1185">Reference proteome</keyword>
<keyword evidence="3" id="KW-1133">Transmembrane helix</keyword>
<keyword evidence="1" id="KW-0328">Glycosyltransferase</keyword>
<dbReference type="PANTHER" id="PTHR12526:SF630">
    <property type="entry name" value="GLYCOSYLTRANSFERASE"/>
    <property type="match status" value="1"/>
</dbReference>
<sequence>MFPQAASNQIGELPLPPSGVMHVFSRLGRGGAELRTWEIVQQTGMLFTFLAVSGETGSLDQEIRHGGHQVEYVEIKNVRDIWRAARLMKRSRLRVVHSHLGVASGPVILAAWIARVPIRIAHSRSDAVGGATSGSRRIYLAFSRLLVSALATAVLGVSPAALEGSGLLRGRWRSRAQVIPNGLDAIALRKKAQVGRDKRKLDSRDRLVIANVARLERSKNRKRAIDIWANVALHRPSTLKLVGPLNEDEATYAARIAVDDDISRMGSNIEIIGESPKVAEHLGESDVLLVTSSREGLPGVVLEALACGTPVVSTNLPGVEWIKSYTEGIDSLDLAESDETWAKALLRASEGRAAIHASFLKSPFQISRAVEEHLRVWGLQ</sequence>
<name>A0ABN2UVJ3_9MICC</name>
<keyword evidence="3" id="KW-0812">Transmembrane</keyword>
<protein>
    <submittedName>
        <fullName evidence="5">Glycosyltransferase family 4 protein</fullName>
    </submittedName>
</protein>